<gene>
    <name evidence="1" type="ORF">NCTC11388_04467</name>
</gene>
<protein>
    <submittedName>
        <fullName evidence="1">Uncharacterized protein</fullName>
    </submittedName>
</protein>
<dbReference type="EMBL" id="UGYW01000002">
    <property type="protein sequence ID" value="SUJ28836.1"/>
    <property type="molecule type" value="Genomic_DNA"/>
</dbReference>
<sequence length="36" mass="4144">MMLREMAFMSTAFICQENEVSQVIIHINVTNRAPFA</sequence>
<evidence type="ECO:0000313" key="2">
    <source>
        <dbReference type="Proteomes" id="UP000254893"/>
    </source>
</evidence>
<organism evidence="1 2">
    <name type="scientific">Sphingobacterium spiritivorum</name>
    <name type="common">Flavobacterium spiritivorum</name>
    <dbReference type="NCBI Taxonomy" id="258"/>
    <lineage>
        <taxon>Bacteria</taxon>
        <taxon>Pseudomonadati</taxon>
        <taxon>Bacteroidota</taxon>
        <taxon>Sphingobacteriia</taxon>
        <taxon>Sphingobacteriales</taxon>
        <taxon>Sphingobacteriaceae</taxon>
        <taxon>Sphingobacterium</taxon>
    </lineage>
</organism>
<dbReference type="AlphaFoldDB" id="A0A380CTS1"/>
<evidence type="ECO:0000313" key="1">
    <source>
        <dbReference type="EMBL" id="SUJ28836.1"/>
    </source>
</evidence>
<accession>A0A380CTS1</accession>
<name>A0A380CTS1_SPHSI</name>
<reference evidence="1 2" key="1">
    <citation type="submission" date="2018-06" db="EMBL/GenBank/DDBJ databases">
        <authorList>
            <consortium name="Pathogen Informatics"/>
            <person name="Doyle S."/>
        </authorList>
    </citation>
    <scope>NUCLEOTIDE SEQUENCE [LARGE SCALE GENOMIC DNA]</scope>
    <source>
        <strain evidence="1 2">NCTC11388</strain>
    </source>
</reference>
<dbReference type="Proteomes" id="UP000254893">
    <property type="component" value="Unassembled WGS sequence"/>
</dbReference>
<proteinExistence type="predicted"/>